<proteinExistence type="predicted"/>
<reference evidence="7 8" key="1">
    <citation type="submission" date="2016-06" db="EMBL/GenBank/DDBJ databases">
        <authorList>
            <person name="Kjaerup R.B."/>
            <person name="Dalgaard T.S."/>
            <person name="Juul-Madsen H.R."/>
        </authorList>
    </citation>
    <scope>NUCLEOTIDE SEQUENCE [LARGE SCALE GENOMIC DNA]</scope>
    <source>
        <strain evidence="7 8">CECT 8886</strain>
    </source>
</reference>
<evidence type="ECO:0000256" key="5">
    <source>
        <dbReference type="ARBA" id="ARBA00023136"/>
    </source>
</evidence>
<dbReference type="PANTHER" id="PTHR30086">
    <property type="entry name" value="ARGININE EXPORTER PROTEIN ARGO"/>
    <property type="match status" value="1"/>
</dbReference>
<dbReference type="PIRSF" id="PIRSF006324">
    <property type="entry name" value="LeuE"/>
    <property type="match status" value="1"/>
</dbReference>
<dbReference type="GO" id="GO:0005886">
    <property type="term" value="C:plasma membrane"/>
    <property type="evidence" value="ECO:0007669"/>
    <property type="project" value="UniProtKB-SubCell"/>
</dbReference>
<accession>A0A1A8TRE1</accession>
<evidence type="ECO:0000256" key="6">
    <source>
        <dbReference type="SAM" id="Phobius"/>
    </source>
</evidence>
<dbReference type="AlphaFoldDB" id="A0A1A8TRE1"/>
<organism evidence="7 8">
    <name type="scientific">Marinomonas spartinae</name>
    <dbReference type="NCBI Taxonomy" id="1792290"/>
    <lineage>
        <taxon>Bacteria</taxon>
        <taxon>Pseudomonadati</taxon>
        <taxon>Pseudomonadota</taxon>
        <taxon>Gammaproteobacteria</taxon>
        <taxon>Oceanospirillales</taxon>
        <taxon>Oceanospirillaceae</taxon>
        <taxon>Marinomonas</taxon>
    </lineage>
</organism>
<name>A0A1A8TRE1_9GAMM</name>
<dbReference type="EMBL" id="FLOB01000014">
    <property type="protein sequence ID" value="SBS36654.1"/>
    <property type="molecule type" value="Genomic_DNA"/>
</dbReference>
<keyword evidence="8" id="KW-1185">Reference proteome</keyword>
<evidence type="ECO:0000256" key="4">
    <source>
        <dbReference type="ARBA" id="ARBA00022989"/>
    </source>
</evidence>
<feature type="transmembrane region" description="Helical" evidence="6">
    <location>
        <begin position="42"/>
        <end position="67"/>
    </location>
</feature>
<evidence type="ECO:0000313" key="8">
    <source>
        <dbReference type="Proteomes" id="UP000092544"/>
    </source>
</evidence>
<keyword evidence="2" id="KW-1003">Cell membrane</keyword>
<gene>
    <name evidence="7" type="primary">rhtC_5</name>
    <name evidence="7" type="ORF">MSP8886_03792</name>
</gene>
<dbReference type="PANTHER" id="PTHR30086:SF21">
    <property type="entry name" value="TRANSPORT PROTEIN"/>
    <property type="match status" value="1"/>
</dbReference>
<dbReference type="STRING" id="1792290.MSP8886_03792"/>
<comment type="subcellular location">
    <subcellularLocation>
        <location evidence="1">Cell membrane</location>
        <topology evidence="1">Multi-pass membrane protein</topology>
    </subcellularLocation>
</comment>
<protein>
    <submittedName>
        <fullName evidence="7">Threonine efflux protein</fullName>
    </submittedName>
</protein>
<dbReference type="Pfam" id="PF01810">
    <property type="entry name" value="LysE"/>
    <property type="match status" value="1"/>
</dbReference>
<dbReference type="GO" id="GO:0015171">
    <property type="term" value="F:amino acid transmembrane transporter activity"/>
    <property type="evidence" value="ECO:0007669"/>
    <property type="project" value="TreeGrafter"/>
</dbReference>
<dbReference type="RefSeq" id="WP_245659147.1">
    <property type="nucleotide sequence ID" value="NZ_FLOB01000014.1"/>
</dbReference>
<feature type="transmembrane region" description="Helical" evidence="6">
    <location>
        <begin position="6"/>
        <end position="30"/>
    </location>
</feature>
<dbReference type="Proteomes" id="UP000092544">
    <property type="component" value="Unassembled WGS sequence"/>
</dbReference>
<sequence>MFEENITWLSLGMLGVAIVISPGADFVLVFKNSLSHGRRAGVWTAIGIGLAISIHIAYSLMGIHYLISHNAWLYSIIQYAGATYLIYLGVKGVLFSKTKPSIVQGDIKPPSITSHYFLQGFLCNALNPKTMLFFLSIFSQVVVPEGGSNLAAYLYGAYMILLHALWFILIACIITSTRLQNRLESMKKRLNQVCGISLLLFGFALIFRN</sequence>
<evidence type="ECO:0000256" key="1">
    <source>
        <dbReference type="ARBA" id="ARBA00004651"/>
    </source>
</evidence>
<dbReference type="InterPro" id="IPR001123">
    <property type="entry name" value="LeuE-type"/>
</dbReference>
<feature type="transmembrane region" description="Helical" evidence="6">
    <location>
        <begin position="116"/>
        <end position="138"/>
    </location>
</feature>
<evidence type="ECO:0000313" key="7">
    <source>
        <dbReference type="EMBL" id="SBS36654.1"/>
    </source>
</evidence>
<keyword evidence="3 6" id="KW-0812">Transmembrane</keyword>
<feature type="transmembrane region" description="Helical" evidence="6">
    <location>
        <begin position="150"/>
        <end position="177"/>
    </location>
</feature>
<feature type="transmembrane region" description="Helical" evidence="6">
    <location>
        <begin position="189"/>
        <end position="207"/>
    </location>
</feature>
<keyword evidence="4 6" id="KW-1133">Transmembrane helix</keyword>
<evidence type="ECO:0000256" key="2">
    <source>
        <dbReference type="ARBA" id="ARBA00022475"/>
    </source>
</evidence>
<feature type="transmembrane region" description="Helical" evidence="6">
    <location>
        <begin position="73"/>
        <end position="95"/>
    </location>
</feature>
<keyword evidence="5 6" id="KW-0472">Membrane</keyword>
<evidence type="ECO:0000256" key="3">
    <source>
        <dbReference type="ARBA" id="ARBA00022692"/>
    </source>
</evidence>